<dbReference type="EMBL" id="AYZR01000004">
    <property type="protein sequence ID" value="KRM94510.1"/>
    <property type="molecule type" value="Genomic_DNA"/>
</dbReference>
<dbReference type="GO" id="GO:0009228">
    <property type="term" value="P:thiamine biosynthetic process"/>
    <property type="evidence" value="ECO:0007669"/>
    <property type="project" value="UniProtKB-KW"/>
</dbReference>
<sequence>MSVTFEPGLLRAYFVAGTQDLTGLRDLPSLLDEAIEAGITAFQFREKGPNALTGVAKRELAEILQKRCLKANIPFIIDDDLDLALELNADGIHVGQKDDKIETVVERISVRQMFVGLSANTVEQVEAANQFDRVAYIGSGPIFPTQSKDDADPAIGVAGLTDLVKVSKKPVVAIGGIAENNIDQLRGSGADGAAVISMISKSENVDKSVSIIKEVF</sequence>
<feature type="binding site" evidence="9">
    <location>
        <begin position="145"/>
        <end position="147"/>
    </location>
    <ligand>
        <name>2-[(2R,5Z)-2-carboxy-4-methylthiazol-5(2H)-ylidene]ethyl phosphate</name>
        <dbReference type="ChEBI" id="CHEBI:62899"/>
    </ligand>
</feature>
<gene>
    <name evidence="9" type="primary">thiE</name>
    <name evidence="13" type="ORF">FC56_GL001467</name>
</gene>
<dbReference type="Pfam" id="PF02581">
    <property type="entry name" value="TMP-TENI"/>
    <property type="match status" value="1"/>
</dbReference>
<dbReference type="PANTHER" id="PTHR20857">
    <property type="entry name" value="THIAMINE-PHOSPHATE PYROPHOSPHORYLASE"/>
    <property type="match status" value="1"/>
</dbReference>
<keyword evidence="3 9" id="KW-0479">Metal-binding</keyword>
<feature type="binding site" evidence="9">
    <location>
        <position position="148"/>
    </location>
    <ligand>
        <name>4-amino-2-methyl-5-(diphosphooxymethyl)pyrimidine</name>
        <dbReference type="ChEBI" id="CHEBI:57841"/>
    </ligand>
</feature>
<feature type="binding site" evidence="9">
    <location>
        <begin position="43"/>
        <end position="47"/>
    </location>
    <ligand>
        <name>4-amino-2-methyl-5-(diphosphooxymethyl)pyrimidine</name>
        <dbReference type="ChEBI" id="CHEBI:57841"/>
    </ligand>
</feature>
<dbReference type="PATRIC" id="fig|1423802.4.peg.1485"/>
<feature type="domain" description="Thiamine phosphate synthase/TenI" evidence="12">
    <location>
        <begin position="13"/>
        <end position="199"/>
    </location>
</feature>
<evidence type="ECO:0000256" key="3">
    <source>
        <dbReference type="ARBA" id="ARBA00022723"/>
    </source>
</evidence>
<comment type="catalytic activity">
    <reaction evidence="8 9 10">
        <text>2-[(2R,5Z)-2-carboxy-4-methylthiazol-5(2H)-ylidene]ethyl phosphate + 4-amino-2-methyl-5-(diphosphooxymethyl)pyrimidine + 2 H(+) = thiamine phosphate + CO2 + diphosphate</text>
        <dbReference type="Rhea" id="RHEA:47844"/>
        <dbReference type="ChEBI" id="CHEBI:15378"/>
        <dbReference type="ChEBI" id="CHEBI:16526"/>
        <dbReference type="ChEBI" id="CHEBI:33019"/>
        <dbReference type="ChEBI" id="CHEBI:37575"/>
        <dbReference type="ChEBI" id="CHEBI:57841"/>
        <dbReference type="ChEBI" id="CHEBI:62899"/>
        <dbReference type="EC" id="2.5.1.3"/>
    </reaction>
</comment>
<dbReference type="STRING" id="1423802.FC56_GL001467"/>
<evidence type="ECO:0000256" key="4">
    <source>
        <dbReference type="ARBA" id="ARBA00022842"/>
    </source>
</evidence>
<feature type="binding site" evidence="9">
    <location>
        <position position="176"/>
    </location>
    <ligand>
        <name>2-[(2R,5Z)-2-carboxy-4-methylthiazol-5(2H)-ylidene]ethyl phosphate</name>
        <dbReference type="ChEBI" id="CHEBI:62899"/>
    </ligand>
</feature>
<dbReference type="NCBIfam" id="TIGR00693">
    <property type="entry name" value="thiE"/>
    <property type="match status" value="1"/>
</dbReference>
<comment type="cofactor">
    <cofactor evidence="9">
        <name>Mg(2+)</name>
        <dbReference type="ChEBI" id="CHEBI:18420"/>
    </cofactor>
    <text evidence="9">Binds 1 Mg(2+) ion per subunit.</text>
</comment>
<dbReference type="InterPro" id="IPR013785">
    <property type="entry name" value="Aldolase_TIM"/>
</dbReference>
<evidence type="ECO:0000256" key="8">
    <source>
        <dbReference type="ARBA" id="ARBA00047883"/>
    </source>
</evidence>
<dbReference type="FunFam" id="3.20.20.70:FF:000096">
    <property type="entry name" value="Thiamine-phosphate synthase"/>
    <property type="match status" value="1"/>
</dbReference>
<dbReference type="PANTHER" id="PTHR20857:SF15">
    <property type="entry name" value="THIAMINE-PHOSPHATE SYNTHASE"/>
    <property type="match status" value="1"/>
</dbReference>
<keyword evidence="14" id="KW-1185">Reference proteome</keyword>
<evidence type="ECO:0000256" key="7">
    <source>
        <dbReference type="ARBA" id="ARBA00047851"/>
    </source>
</evidence>
<feature type="binding site" evidence="9">
    <location>
        <position position="98"/>
    </location>
    <ligand>
        <name>Mg(2+)</name>
        <dbReference type="ChEBI" id="CHEBI:18420"/>
    </ligand>
</feature>
<dbReference type="SUPFAM" id="SSF51391">
    <property type="entry name" value="Thiamin phosphate synthase"/>
    <property type="match status" value="1"/>
</dbReference>
<dbReference type="AlphaFoldDB" id="A0A0R2CRU1"/>
<dbReference type="EC" id="2.5.1.3" evidence="9"/>
<proteinExistence type="inferred from homology"/>
<evidence type="ECO:0000256" key="6">
    <source>
        <dbReference type="ARBA" id="ARBA00047334"/>
    </source>
</evidence>
<evidence type="ECO:0000313" key="14">
    <source>
        <dbReference type="Proteomes" id="UP000051256"/>
    </source>
</evidence>
<feature type="binding site" evidence="9">
    <location>
        <position position="78"/>
    </location>
    <ligand>
        <name>4-amino-2-methyl-5-(diphosphooxymethyl)pyrimidine</name>
        <dbReference type="ChEBI" id="CHEBI:57841"/>
    </ligand>
</feature>
<dbReference type="CDD" id="cd00564">
    <property type="entry name" value="TMP_TenI"/>
    <property type="match status" value="1"/>
</dbReference>
<feature type="binding site" evidence="9">
    <location>
        <position position="79"/>
    </location>
    <ligand>
        <name>Mg(2+)</name>
        <dbReference type="ChEBI" id="CHEBI:18420"/>
    </ligand>
</feature>
<dbReference type="InterPro" id="IPR034291">
    <property type="entry name" value="TMP_synthase"/>
</dbReference>
<dbReference type="GO" id="GO:0005737">
    <property type="term" value="C:cytoplasm"/>
    <property type="evidence" value="ECO:0007669"/>
    <property type="project" value="TreeGrafter"/>
</dbReference>
<comment type="function">
    <text evidence="9">Condenses 4-methyl-5-(beta-hydroxyethyl)thiazole monophosphate (THZ-P) and 2-methyl-4-amino-5-hydroxymethyl pyrimidine pyrophosphate (HMP-PP) to form thiamine monophosphate (TMP).</text>
</comment>
<name>A0A0R2CRU1_9LACO</name>
<protein>
    <recommendedName>
        <fullName evidence="9">Thiamine-phosphate synthase</fullName>
        <shortName evidence="9">TP synthase</shortName>
        <shortName evidence="9">TPS</shortName>
        <ecNumber evidence="9">2.5.1.3</ecNumber>
    </recommendedName>
    <alternativeName>
        <fullName evidence="9">Thiamine-phosphate pyrophosphorylase</fullName>
        <shortName evidence="9">TMP pyrophosphorylase</shortName>
        <shortName evidence="9">TMP-PPase</shortName>
    </alternativeName>
</protein>
<comment type="catalytic activity">
    <reaction evidence="7 9 10">
        <text>2-(2-carboxy-4-methylthiazol-5-yl)ethyl phosphate + 4-amino-2-methyl-5-(diphosphooxymethyl)pyrimidine + 2 H(+) = thiamine phosphate + CO2 + diphosphate</text>
        <dbReference type="Rhea" id="RHEA:47848"/>
        <dbReference type="ChEBI" id="CHEBI:15378"/>
        <dbReference type="ChEBI" id="CHEBI:16526"/>
        <dbReference type="ChEBI" id="CHEBI:33019"/>
        <dbReference type="ChEBI" id="CHEBI:37575"/>
        <dbReference type="ChEBI" id="CHEBI:57841"/>
        <dbReference type="ChEBI" id="CHEBI:62890"/>
        <dbReference type="EC" id="2.5.1.3"/>
    </reaction>
</comment>
<dbReference type="InterPro" id="IPR022998">
    <property type="entry name" value="ThiamineP_synth_TenI"/>
</dbReference>
<dbReference type="GO" id="GO:0004789">
    <property type="term" value="F:thiamine-phosphate diphosphorylase activity"/>
    <property type="evidence" value="ECO:0007669"/>
    <property type="project" value="UniProtKB-UniRule"/>
</dbReference>
<organism evidence="13 14">
    <name type="scientific">Lentilactobacillus senioris DSM 24302 = JCM 17472</name>
    <dbReference type="NCBI Taxonomy" id="1423802"/>
    <lineage>
        <taxon>Bacteria</taxon>
        <taxon>Bacillati</taxon>
        <taxon>Bacillota</taxon>
        <taxon>Bacilli</taxon>
        <taxon>Lactobacillales</taxon>
        <taxon>Lactobacillaceae</taxon>
        <taxon>Lentilactobacillus</taxon>
    </lineage>
</organism>
<dbReference type="Proteomes" id="UP000051256">
    <property type="component" value="Unassembled WGS sequence"/>
</dbReference>
<comment type="similarity">
    <text evidence="9 10">Belongs to the thiamine-phosphate synthase family.</text>
</comment>
<reference evidence="13 14" key="1">
    <citation type="journal article" date="2015" name="Genome Announc.">
        <title>Expanding the biotechnology potential of lactobacilli through comparative genomics of 213 strains and associated genera.</title>
        <authorList>
            <person name="Sun Z."/>
            <person name="Harris H.M."/>
            <person name="McCann A."/>
            <person name="Guo C."/>
            <person name="Argimon S."/>
            <person name="Zhang W."/>
            <person name="Yang X."/>
            <person name="Jeffery I.B."/>
            <person name="Cooney J.C."/>
            <person name="Kagawa T.F."/>
            <person name="Liu W."/>
            <person name="Song Y."/>
            <person name="Salvetti E."/>
            <person name="Wrobel A."/>
            <person name="Rasinkangas P."/>
            <person name="Parkhill J."/>
            <person name="Rea M.C."/>
            <person name="O'Sullivan O."/>
            <person name="Ritari J."/>
            <person name="Douillard F.P."/>
            <person name="Paul Ross R."/>
            <person name="Yang R."/>
            <person name="Briner A.E."/>
            <person name="Felis G.E."/>
            <person name="de Vos W.M."/>
            <person name="Barrangou R."/>
            <person name="Klaenhammer T.R."/>
            <person name="Caufield P.W."/>
            <person name="Cui Y."/>
            <person name="Zhang H."/>
            <person name="O'Toole P.W."/>
        </authorList>
    </citation>
    <scope>NUCLEOTIDE SEQUENCE [LARGE SCALE GENOMIC DNA]</scope>
    <source>
        <strain evidence="13 14">DSM 24302</strain>
    </source>
</reference>
<accession>A0A0R2CRU1</accession>
<dbReference type="InterPro" id="IPR036206">
    <property type="entry name" value="ThiamineP_synth_sf"/>
</dbReference>
<evidence type="ECO:0000256" key="11">
    <source>
        <dbReference type="RuleBase" id="RU004253"/>
    </source>
</evidence>
<comment type="pathway">
    <text evidence="1 9 11">Cofactor biosynthesis; thiamine diphosphate biosynthesis; thiamine phosphate from 4-amino-2-methyl-5-diphosphomethylpyrimidine and 4-methyl-5-(2-phosphoethyl)-thiazole: step 1/1.</text>
</comment>
<dbReference type="GO" id="GO:0000287">
    <property type="term" value="F:magnesium ion binding"/>
    <property type="evidence" value="ECO:0007669"/>
    <property type="project" value="UniProtKB-UniRule"/>
</dbReference>
<keyword evidence="5 9" id="KW-0784">Thiamine biosynthesis</keyword>
<evidence type="ECO:0000256" key="2">
    <source>
        <dbReference type="ARBA" id="ARBA00022679"/>
    </source>
</evidence>
<evidence type="ECO:0000256" key="9">
    <source>
        <dbReference type="HAMAP-Rule" id="MF_00097"/>
    </source>
</evidence>
<keyword evidence="2 9" id="KW-0808">Transferase</keyword>
<feature type="binding site" evidence="9">
    <location>
        <begin position="196"/>
        <end position="197"/>
    </location>
    <ligand>
        <name>2-[(2R,5Z)-2-carboxy-4-methylthiazol-5(2H)-ylidene]ethyl phosphate</name>
        <dbReference type="ChEBI" id="CHEBI:62899"/>
    </ligand>
</feature>
<keyword evidence="4 9" id="KW-0460">Magnesium</keyword>
<dbReference type="GO" id="GO:0009229">
    <property type="term" value="P:thiamine diphosphate biosynthetic process"/>
    <property type="evidence" value="ECO:0007669"/>
    <property type="project" value="UniProtKB-UniRule"/>
</dbReference>
<dbReference type="UniPathway" id="UPA00060">
    <property type="reaction ID" value="UER00141"/>
</dbReference>
<evidence type="ECO:0000256" key="1">
    <source>
        <dbReference type="ARBA" id="ARBA00005165"/>
    </source>
</evidence>
<comment type="catalytic activity">
    <reaction evidence="6 9 10">
        <text>4-methyl-5-(2-phosphooxyethyl)-thiazole + 4-amino-2-methyl-5-(diphosphooxymethyl)pyrimidine + H(+) = thiamine phosphate + diphosphate</text>
        <dbReference type="Rhea" id="RHEA:22328"/>
        <dbReference type="ChEBI" id="CHEBI:15378"/>
        <dbReference type="ChEBI" id="CHEBI:33019"/>
        <dbReference type="ChEBI" id="CHEBI:37575"/>
        <dbReference type="ChEBI" id="CHEBI:57841"/>
        <dbReference type="ChEBI" id="CHEBI:58296"/>
        <dbReference type="EC" id="2.5.1.3"/>
    </reaction>
</comment>
<dbReference type="HAMAP" id="MF_00097">
    <property type="entry name" value="TMP_synthase"/>
    <property type="match status" value="1"/>
</dbReference>
<evidence type="ECO:0000256" key="10">
    <source>
        <dbReference type="RuleBase" id="RU003826"/>
    </source>
</evidence>
<feature type="binding site" evidence="9">
    <location>
        <position position="118"/>
    </location>
    <ligand>
        <name>4-amino-2-methyl-5-(diphosphooxymethyl)pyrimidine</name>
        <dbReference type="ChEBI" id="CHEBI:57841"/>
    </ligand>
</feature>
<dbReference type="Gene3D" id="3.20.20.70">
    <property type="entry name" value="Aldolase class I"/>
    <property type="match status" value="1"/>
</dbReference>
<evidence type="ECO:0000256" key="5">
    <source>
        <dbReference type="ARBA" id="ARBA00022977"/>
    </source>
</evidence>
<evidence type="ECO:0000313" key="13">
    <source>
        <dbReference type="EMBL" id="KRM94510.1"/>
    </source>
</evidence>
<evidence type="ECO:0000259" key="12">
    <source>
        <dbReference type="Pfam" id="PF02581"/>
    </source>
</evidence>
<comment type="caution">
    <text evidence="13">The sequence shown here is derived from an EMBL/GenBank/DDBJ whole genome shotgun (WGS) entry which is preliminary data.</text>
</comment>
<dbReference type="RefSeq" id="WP_056977757.1">
    <property type="nucleotide sequence ID" value="NZ_AYZR01000004.1"/>
</dbReference>